<comment type="caution">
    <text evidence="1">The sequence shown here is derived from an EMBL/GenBank/DDBJ whole genome shotgun (WGS) entry which is preliminary data.</text>
</comment>
<protein>
    <submittedName>
        <fullName evidence="1">Uncharacterized protein</fullName>
    </submittedName>
</protein>
<reference evidence="1 2" key="1">
    <citation type="journal article" date="2023" name="Nucleic Acids Res.">
        <title>The hologenome of Daphnia magna reveals possible DNA methylation and microbiome-mediated evolution of the host genome.</title>
        <authorList>
            <person name="Chaturvedi A."/>
            <person name="Li X."/>
            <person name="Dhandapani V."/>
            <person name="Marshall H."/>
            <person name="Kissane S."/>
            <person name="Cuenca-Cambronero M."/>
            <person name="Asole G."/>
            <person name="Calvet F."/>
            <person name="Ruiz-Romero M."/>
            <person name="Marangio P."/>
            <person name="Guigo R."/>
            <person name="Rago D."/>
            <person name="Mirbahai L."/>
            <person name="Eastwood N."/>
            <person name="Colbourne J.K."/>
            <person name="Zhou J."/>
            <person name="Mallon E."/>
            <person name="Orsini L."/>
        </authorList>
    </citation>
    <scope>NUCLEOTIDE SEQUENCE [LARGE SCALE GENOMIC DNA]</scope>
    <source>
        <strain evidence="1">LRV0_1</strain>
    </source>
</reference>
<accession>A0ABQ9ZPS3</accession>
<evidence type="ECO:0000313" key="1">
    <source>
        <dbReference type="EMBL" id="KAK4014927.1"/>
    </source>
</evidence>
<sequence>MAAQARVKTVRVWLLLDLKNKSRVIGTLDSDKVRLISENVGEKRRGRNLSGIELIESMASLHFLLDQVFLFRWRDGGWQTINKTDMKGPPKR</sequence>
<dbReference type="Proteomes" id="UP001234178">
    <property type="component" value="Unassembled WGS sequence"/>
</dbReference>
<proteinExistence type="predicted"/>
<evidence type="ECO:0000313" key="2">
    <source>
        <dbReference type="Proteomes" id="UP001234178"/>
    </source>
</evidence>
<dbReference type="EMBL" id="JAOYFB010000004">
    <property type="protein sequence ID" value="KAK4014927.1"/>
    <property type="molecule type" value="Genomic_DNA"/>
</dbReference>
<gene>
    <name evidence="1" type="ORF">OUZ56_027440</name>
</gene>
<keyword evidence="2" id="KW-1185">Reference proteome</keyword>
<organism evidence="1 2">
    <name type="scientific">Daphnia magna</name>
    <dbReference type="NCBI Taxonomy" id="35525"/>
    <lineage>
        <taxon>Eukaryota</taxon>
        <taxon>Metazoa</taxon>
        <taxon>Ecdysozoa</taxon>
        <taxon>Arthropoda</taxon>
        <taxon>Crustacea</taxon>
        <taxon>Branchiopoda</taxon>
        <taxon>Diplostraca</taxon>
        <taxon>Cladocera</taxon>
        <taxon>Anomopoda</taxon>
        <taxon>Daphniidae</taxon>
        <taxon>Daphnia</taxon>
    </lineage>
</organism>
<name>A0ABQ9ZPS3_9CRUS</name>